<keyword evidence="8" id="KW-1185">Reference proteome</keyword>
<dbReference type="GO" id="GO:0036503">
    <property type="term" value="P:ERAD pathway"/>
    <property type="evidence" value="ECO:0007669"/>
    <property type="project" value="TreeGrafter"/>
</dbReference>
<feature type="domain" description="Proteasome component Ecm29 N-terminal" evidence="5">
    <location>
        <begin position="12"/>
        <end position="502"/>
    </location>
</feature>
<dbReference type="GO" id="GO:0043248">
    <property type="term" value="P:proteasome assembly"/>
    <property type="evidence" value="ECO:0007669"/>
    <property type="project" value="InterPro"/>
</dbReference>
<evidence type="ECO:0000259" key="6">
    <source>
        <dbReference type="Pfam" id="PF24492"/>
    </source>
</evidence>
<dbReference type="FunCoup" id="A0A2P5IFR9">
    <property type="interactions" value="1000"/>
</dbReference>
<dbReference type="Gene3D" id="1.25.10.10">
    <property type="entry name" value="Leucine-rich Repeat Variant"/>
    <property type="match status" value="3"/>
</dbReference>
<keyword evidence="2" id="KW-0963">Cytoplasm</keyword>
<evidence type="ECO:0000313" key="8">
    <source>
        <dbReference type="Proteomes" id="UP000094444"/>
    </source>
</evidence>
<organism evidence="7 8">
    <name type="scientific">Diaporthe helianthi</name>
    <dbReference type="NCBI Taxonomy" id="158607"/>
    <lineage>
        <taxon>Eukaryota</taxon>
        <taxon>Fungi</taxon>
        <taxon>Dikarya</taxon>
        <taxon>Ascomycota</taxon>
        <taxon>Pezizomycotina</taxon>
        <taxon>Sordariomycetes</taxon>
        <taxon>Sordariomycetidae</taxon>
        <taxon>Diaporthales</taxon>
        <taxon>Diaporthaceae</taxon>
        <taxon>Diaporthe</taxon>
    </lineage>
</organism>
<evidence type="ECO:0000259" key="5">
    <source>
        <dbReference type="Pfam" id="PF13001"/>
    </source>
</evidence>
<evidence type="ECO:0000256" key="1">
    <source>
        <dbReference type="ARBA" id="ARBA00004496"/>
    </source>
</evidence>
<dbReference type="OrthoDB" id="16066at2759"/>
<dbReference type="GO" id="GO:0005634">
    <property type="term" value="C:nucleus"/>
    <property type="evidence" value="ECO:0007669"/>
    <property type="project" value="TreeGrafter"/>
</dbReference>
<dbReference type="GO" id="GO:0060090">
    <property type="term" value="F:molecular adaptor activity"/>
    <property type="evidence" value="ECO:0007669"/>
    <property type="project" value="InterPro"/>
</dbReference>
<dbReference type="InParanoid" id="A0A2P5IFR9"/>
<gene>
    <name evidence="7" type="ORF">DHEL01_v200263</name>
</gene>
<dbReference type="PANTHER" id="PTHR23346">
    <property type="entry name" value="TRANSLATIONAL ACTIVATOR GCN1-RELATED"/>
    <property type="match status" value="1"/>
</dbReference>
<dbReference type="InterPro" id="IPR011989">
    <property type="entry name" value="ARM-like"/>
</dbReference>
<dbReference type="InterPro" id="IPR055443">
    <property type="entry name" value="HEAT_ECM29"/>
</dbReference>
<dbReference type="InterPro" id="IPR024372">
    <property type="entry name" value="Ecm29_N"/>
</dbReference>
<reference evidence="7" key="1">
    <citation type="submission" date="2017-09" db="EMBL/GenBank/DDBJ databases">
        <title>Polyketide synthases of a Diaporthe helianthi virulent isolate.</title>
        <authorList>
            <person name="Baroncelli R."/>
        </authorList>
    </citation>
    <scope>NUCLEOTIDE SEQUENCE [LARGE SCALE GENOMIC DNA]</scope>
    <source>
        <strain evidence="7">7/96</strain>
    </source>
</reference>
<evidence type="ECO:0000256" key="3">
    <source>
        <dbReference type="ARBA" id="ARBA00022737"/>
    </source>
</evidence>
<dbReference type="PANTHER" id="PTHR23346:SF19">
    <property type="entry name" value="PROTEASOME ADAPTER AND SCAFFOLD PROTEIN ECM29"/>
    <property type="match status" value="1"/>
</dbReference>
<dbReference type="STRING" id="158607.A0A2P5IFR9"/>
<dbReference type="Pfam" id="PF24492">
    <property type="entry name" value="HEAT_ECM29"/>
    <property type="match status" value="1"/>
</dbReference>
<dbReference type="GO" id="GO:0005737">
    <property type="term" value="C:cytoplasm"/>
    <property type="evidence" value="ECO:0007669"/>
    <property type="project" value="UniProtKB-SubCell"/>
</dbReference>
<dbReference type="Proteomes" id="UP000094444">
    <property type="component" value="Unassembled WGS sequence"/>
</dbReference>
<evidence type="ECO:0000256" key="4">
    <source>
        <dbReference type="ARBA" id="ARBA00022942"/>
    </source>
</evidence>
<protein>
    <recommendedName>
        <fullName evidence="9">Proteasome component ECM29</fullName>
    </recommendedName>
</protein>
<keyword evidence="3" id="KW-0677">Repeat</keyword>
<sequence length="1862" mass="205976">MASTEQRELELVDKVNLRILNVANDAPKLTQLLKPYLPALLLKAGSEHASVRSKVVTICQRLKVFIKSPEVVLPVSALLDQYIANSHPVIRQLDITFIQHSIERISAEERRKLVPTILNGIHATTHTTPARFNMFLHALKDINIPPRGSKEDEGFRQEVGLTDGKDAEFVAKWLGKLLLTPSPHKKPPGLTDEDMAFLTLGKPDEPKPEGTLVVDWPGTMIKAAKILETGAFTDEERFMPALYAASSNDYRINSVGNAMLMRNQVSLEDEGRARLLFEAHSRLPPTYRIRILSLLSKSALSTTFTQEILKVVRRDIKPKDEAVDGLQLTKLHKALFEYINWVARIGPGKGKFDIGPTLIELLRGFITEEQGWPKPYQEKRSLDPLDDRNLRARAYETIGVLARGSSMEQAVLLELVAWLFRSLSEDPTPEVVVTIEGALSVMTSVFKPTSGEVDRLRTIILTYMTLADGGDSVRSVRHAATKWANQCLAFSDPIARWVDILAINGRNEERMEVIEEGRKGLDPWTYRVNDATVTGDLPDWQQLVQTFFKDSIGYGASAMMSDGPSITQNFVDLAQGAFPTAVTYCKRMLFLAALKDEFNIEPGWEQQLDTLIKSDKQTRESIRKYLASLSGRALESFLEAALEGIQEDKPTTEECARSFVEVASLAPKTELTALIIEGIPRLLAVVTSNKKEIRSLAARALGILAAHPSVPSPLFNVISHVLRQQSQSWRTAVGAEMNAAQGAFVALGHLWSRAVYYPHTILAPDSKGEDSPVDGDALLHDLRNKYLKGNDPPPTTQPKAEEWLPPVKELGDAQVSFQEVIFDTLSQLWTALVTPEESSVTPYIDVLVPQCKKGNERAITALGRLALGLKDGDAALDTILSKLYELHELKQPEVHFAIGEAITAAIARWDSDIVQLTVDVESRTDNFRLGKRAEKVKEVLDKILNDCKTTKPSLLKASGIWLFSIIQHCSHLPEIQARLRECQVAFMRLLSARDELVQETASRGLSLVYEKGDPSLKESLVKDLVGALTGTGTQLKVEEDTELFEAGALPTGEGKSVTSYRDIMNLANEVGDQSLVYKFMSLASNAATWSTRSAFGRFGLSNILSESEVDPKLYPKLFRYRFDPNTNVQRSMNDIWKALVKDSNAVIEEHFDAIINDLLKSIHGKEWRVRQASCSAIADLISGRPFQRYEKYYGEIWTKALKVLDDVKATVRNEALKLCMGMANTLTRQLEEGGAKTSAKDMMSSTLPFLLSDKGIESNVNEVKGFAIDTVIKVTKTGGASLKPYIATIVTHLLGLLSTIEPDAINYYYQRFGEDDREKIDKIRSQMVNQSPISQAIENCMRNVDETVMSDLASGLEETIKTALGLPTKIGCARLLGTLATRHTNDFRPYADRFLRLLEKQCLDRNDEVSQGYAKAAAYIMRHAPPQARERFISKFETLYFSAEDEARRQKVADVVLSISKISPDHFNALEGSLLPFSYLGIHDLDEYVAKAFKEVWDTHAGSSRTATRFVPEIEALVQRALETPQWSLKHSGALTVASAVSAVAAVAGDHAGASSTGSGSSTNTTGVSQLAKLWPAFDRALALKTFAGKEKLLDALADLATKGRAFWSGDAAVSAQMKKVVLREAKRNNDSYRVHAFRCLWRCAAAREDVDLWEEAVNIARPFLEEYADEADRMDVDGGDSSAGGGAGKAAREKELLLYKTALGAVEVVARGYNRPLLRKKPVAVARQILDVLAPFFAKSRFDTVRREVWYKAVEDLMKDTAADDSDSAVREEEDGGADVAKRYFESLDVDKPDLGVETQRIVRAQATVAQAKAVKKGVLGSAASQEDGVAGHMKGVITQARATERSVDVKRVMDEALAEL</sequence>
<dbReference type="Pfam" id="PF13001">
    <property type="entry name" value="ECM29_N"/>
    <property type="match status" value="1"/>
</dbReference>
<keyword evidence="4" id="KW-0647">Proteasome</keyword>
<accession>A0A2P5IFR9</accession>
<dbReference type="Pfam" id="PF23731">
    <property type="entry name" value="ARM_ECM29_C"/>
    <property type="match status" value="1"/>
</dbReference>
<dbReference type="SUPFAM" id="SSF48371">
    <property type="entry name" value="ARM repeat"/>
    <property type="match status" value="2"/>
</dbReference>
<comment type="subcellular location">
    <subcellularLocation>
        <location evidence="1">Cytoplasm</location>
    </subcellularLocation>
</comment>
<dbReference type="InterPro" id="IPR016024">
    <property type="entry name" value="ARM-type_fold"/>
</dbReference>
<dbReference type="GO" id="GO:0000502">
    <property type="term" value="C:proteasome complex"/>
    <property type="evidence" value="ECO:0007669"/>
    <property type="project" value="UniProtKB-KW"/>
</dbReference>
<evidence type="ECO:0008006" key="9">
    <source>
        <dbReference type="Google" id="ProtNLM"/>
    </source>
</evidence>
<comment type="caution">
    <text evidence="7">The sequence shown here is derived from an EMBL/GenBank/DDBJ whole genome shotgun (WGS) entry which is preliminary data.</text>
</comment>
<evidence type="ECO:0000313" key="7">
    <source>
        <dbReference type="EMBL" id="POS81333.1"/>
    </source>
</evidence>
<evidence type="ECO:0000256" key="2">
    <source>
        <dbReference type="ARBA" id="ARBA00022490"/>
    </source>
</evidence>
<name>A0A2P5IFR9_DIAHE</name>
<proteinExistence type="predicted"/>
<dbReference type="EMBL" id="MAVT02000010">
    <property type="protein sequence ID" value="POS81333.1"/>
    <property type="molecule type" value="Genomic_DNA"/>
</dbReference>
<feature type="domain" description="Proteasome adapter and scaffold protein ECM29 HEAT-repeat" evidence="6">
    <location>
        <begin position="1282"/>
        <end position="1441"/>
    </location>
</feature>